<accession>A0A4R4TKI6</accession>
<keyword evidence="2" id="KW-0812">Transmembrane</keyword>
<dbReference type="InterPro" id="IPR046112">
    <property type="entry name" value="DUF6049"/>
</dbReference>
<comment type="caution">
    <text evidence="4">The sequence shown here is derived from an EMBL/GenBank/DDBJ whole genome shotgun (WGS) entry which is preliminary data.</text>
</comment>
<evidence type="ECO:0008006" key="6">
    <source>
        <dbReference type="Google" id="ProtNLM"/>
    </source>
</evidence>
<evidence type="ECO:0000256" key="3">
    <source>
        <dbReference type="SAM" id="SignalP"/>
    </source>
</evidence>
<dbReference type="OrthoDB" id="3797035at2"/>
<keyword evidence="2" id="KW-1133">Transmembrane helix</keyword>
<keyword evidence="2" id="KW-0472">Membrane</keyword>
<gene>
    <name evidence="4" type="ORF">E1283_15195</name>
</gene>
<keyword evidence="3" id="KW-0732">Signal</keyword>
<feature type="region of interest" description="Disordered" evidence="1">
    <location>
        <begin position="726"/>
        <end position="786"/>
    </location>
</feature>
<feature type="chain" id="PRO_5038816857" description="Secreted protein" evidence="3">
    <location>
        <begin position="41"/>
        <end position="786"/>
    </location>
</feature>
<protein>
    <recommendedName>
        <fullName evidence="6">Secreted protein</fullName>
    </recommendedName>
</protein>
<proteinExistence type="predicted"/>
<dbReference type="AlphaFoldDB" id="A0A4R4TKI6"/>
<evidence type="ECO:0000256" key="1">
    <source>
        <dbReference type="SAM" id="MobiDB-lite"/>
    </source>
</evidence>
<feature type="signal peptide" evidence="3">
    <location>
        <begin position="1"/>
        <end position="40"/>
    </location>
</feature>
<sequence>MSCTRANRRLRGLRRHRRLASLIATVAAVPLLTGMGHSTAQEAPQQRTGEVGTGDRTATVSITDVDPVLPTADGDVTISGTITNEGDSAIVDSSVAARQGVPLGNRSAVDDAMSRTGFDSAVDGLIVRDHGQDIGEIAPGMSSTFSLEVPVSELALGEDGVYQLGVTLIGQTETARWDDNLGIGRTLLSWQPDGQDGSAAQTGLTVMWPLISGTHLTAQTGSDAVQTPVFRDDTLLDEISPGGRLYEMVSLGADLPVTWVIDPDLLASVDAMLEQYQVPGDNGELVNGTGQDEARAFLSELQEAVTGDEVVALPFADPDLASLAHRGVDVQGALGQLRTATDTAAITIETVLNTEIRVNNRVAWPVNGAIDPDIVSVATSAGANQVIARSDSLRNGDSLPYTTTAARPIGGGTTAVVADARLSTLFEGDMSSTGRASLAGQALLAQTLAIHQQEPTLERSIVMAPQRMPTADQAEAMASALTTLRDEAGWVRFMDLSEAAAAEPDPAANQRVPSADAYPQELRDQELPTSAFQSMRETKRTLDDFTVILSEPDRVTVPFGNAIHREMSTSWRGTHQSAADFRSRVLGEITGLTEQVHLIPKADITLSGRSATIPVTVQNNLVQDVQGLELRLQSSRRLGLEISEAQAVLIGSGHSQSVKFSTTANANGPVSLTAQLYTADGQRYGEPMQFQVDVTSITPQVMMVIAGGLLLVVLAGIRMYTQRKRAAARQDDDGDGEDDGGAGQDGESTAERPDTTGSASPGETTADIGAGSSGGSAGSEKVDPGT</sequence>
<name>A0A4R4TKI6_9ACTN</name>
<dbReference type="Proteomes" id="UP000295345">
    <property type="component" value="Unassembled WGS sequence"/>
</dbReference>
<keyword evidence="5" id="KW-1185">Reference proteome</keyword>
<feature type="transmembrane region" description="Helical" evidence="2">
    <location>
        <begin position="701"/>
        <end position="720"/>
    </location>
</feature>
<evidence type="ECO:0000313" key="4">
    <source>
        <dbReference type="EMBL" id="TDC74609.1"/>
    </source>
</evidence>
<dbReference type="Pfam" id="PF19516">
    <property type="entry name" value="DUF6049"/>
    <property type="match status" value="1"/>
</dbReference>
<evidence type="ECO:0000256" key="2">
    <source>
        <dbReference type="SAM" id="Phobius"/>
    </source>
</evidence>
<dbReference type="EMBL" id="SMKI01000140">
    <property type="protein sequence ID" value="TDC74609.1"/>
    <property type="molecule type" value="Genomic_DNA"/>
</dbReference>
<organism evidence="4 5">
    <name type="scientific">Streptomyces hainanensis</name>
    <dbReference type="NCBI Taxonomy" id="402648"/>
    <lineage>
        <taxon>Bacteria</taxon>
        <taxon>Bacillati</taxon>
        <taxon>Actinomycetota</taxon>
        <taxon>Actinomycetes</taxon>
        <taxon>Kitasatosporales</taxon>
        <taxon>Streptomycetaceae</taxon>
        <taxon>Streptomyces</taxon>
    </lineage>
</organism>
<reference evidence="4 5" key="1">
    <citation type="submission" date="2019-03" db="EMBL/GenBank/DDBJ databases">
        <title>Draft genome sequences of novel Actinobacteria.</title>
        <authorList>
            <person name="Sahin N."/>
            <person name="Ay H."/>
            <person name="Saygin H."/>
        </authorList>
    </citation>
    <scope>NUCLEOTIDE SEQUENCE [LARGE SCALE GENOMIC DNA]</scope>
    <source>
        <strain evidence="4 5">DSM 41900</strain>
    </source>
</reference>
<evidence type="ECO:0000313" key="5">
    <source>
        <dbReference type="Proteomes" id="UP000295345"/>
    </source>
</evidence>